<name>A0A9Q1DEH0_CONCO</name>
<dbReference type="Proteomes" id="UP001152803">
    <property type="component" value="Unassembled WGS sequence"/>
</dbReference>
<proteinExistence type="predicted"/>
<protein>
    <submittedName>
        <fullName evidence="2">Uncharacterized protein</fullName>
    </submittedName>
</protein>
<evidence type="ECO:0000313" key="2">
    <source>
        <dbReference type="EMBL" id="KAJ8268234.1"/>
    </source>
</evidence>
<sequence>MSGKNSVGDLVPRDITEVLARESKTNKSKRKQGASFSRAFSWLKGTKRKSTSNGQSRGARAGAGESRVGKPTQLDPNSAKALGKEGEAQWRSLQHFAGDGKEAAHVFERTGVGGVSSPQLVQSGSCLRLLEFLAVSAALCHGCPCDRLSQNSGRSPTSPVSRRDNRTTLNHNRNSKPPVAMAVQPQTRSSEGMSTVFTS</sequence>
<keyword evidence="3" id="KW-1185">Reference proteome</keyword>
<feature type="compositionally biased region" description="Polar residues" evidence="1">
    <location>
        <begin position="148"/>
        <end position="160"/>
    </location>
</feature>
<feature type="compositionally biased region" description="Basic and acidic residues" evidence="1">
    <location>
        <begin position="11"/>
        <end position="25"/>
    </location>
</feature>
<evidence type="ECO:0000256" key="1">
    <source>
        <dbReference type="SAM" id="MobiDB-lite"/>
    </source>
</evidence>
<dbReference type="EMBL" id="JAFJMO010000009">
    <property type="protein sequence ID" value="KAJ8268234.1"/>
    <property type="molecule type" value="Genomic_DNA"/>
</dbReference>
<gene>
    <name evidence="2" type="ORF">COCON_G00134060</name>
</gene>
<reference evidence="2" key="1">
    <citation type="journal article" date="2023" name="Science">
        <title>Genome structures resolve the early diversification of teleost fishes.</title>
        <authorList>
            <person name="Parey E."/>
            <person name="Louis A."/>
            <person name="Montfort J."/>
            <person name="Bouchez O."/>
            <person name="Roques C."/>
            <person name="Iampietro C."/>
            <person name="Lluch J."/>
            <person name="Castinel A."/>
            <person name="Donnadieu C."/>
            <person name="Desvignes T."/>
            <person name="Floi Bucao C."/>
            <person name="Jouanno E."/>
            <person name="Wen M."/>
            <person name="Mejri S."/>
            <person name="Dirks R."/>
            <person name="Jansen H."/>
            <person name="Henkel C."/>
            <person name="Chen W.J."/>
            <person name="Zahm M."/>
            <person name="Cabau C."/>
            <person name="Klopp C."/>
            <person name="Thompson A.W."/>
            <person name="Robinson-Rechavi M."/>
            <person name="Braasch I."/>
            <person name="Lecointre G."/>
            <person name="Bobe J."/>
            <person name="Postlethwait J.H."/>
            <person name="Berthelot C."/>
            <person name="Roest Crollius H."/>
            <person name="Guiguen Y."/>
        </authorList>
    </citation>
    <scope>NUCLEOTIDE SEQUENCE</scope>
    <source>
        <strain evidence="2">Concon-B</strain>
    </source>
</reference>
<dbReference type="OrthoDB" id="9948858at2759"/>
<organism evidence="2 3">
    <name type="scientific">Conger conger</name>
    <name type="common">Conger eel</name>
    <name type="synonym">Muraena conger</name>
    <dbReference type="NCBI Taxonomy" id="82655"/>
    <lineage>
        <taxon>Eukaryota</taxon>
        <taxon>Metazoa</taxon>
        <taxon>Chordata</taxon>
        <taxon>Craniata</taxon>
        <taxon>Vertebrata</taxon>
        <taxon>Euteleostomi</taxon>
        <taxon>Actinopterygii</taxon>
        <taxon>Neopterygii</taxon>
        <taxon>Teleostei</taxon>
        <taxon>Anguilliformes</taxon>
        <taxon>Congridae</taxon>
        <taxon>Conger</taxon>
    </lineage>
</organism>
<accession>A0A9Q1DEH0</accession>
<dbReference type="AlphaFoldDB" id="A0A9Q1DEH0"/>
<feature type="region of interest" description="Disordered" evidence="1">
    <location>
        <begin position="1"/>
        <end position="85"/>
    </location>
</feature>
<feature type="region of interest" description="Disordered" evidence="1">
    <location>
        <begin position="146"/>
        <end position="199"/>
    </location>
</feature>
<comment type="caution">
    <text evidence="2">The sequence shown here is derived from an EMBL/GenBank/DDBJ whole genome shotgun (WGS) entry which is preliminary data.</text>
</comment>
<evidence type="ECO:0000313" key="3">
    <source>
        <dbReference type="Proteomes" id="UP001152803"/>
    </source>
</evidence>
<feature type="compositionally biased region" description="Polar residues" evidence="1">
    <location>
        <begin position="184"/>
        <end position="199"/>
    </location>
</feature>